<gene>
    <name evidence="2" type="ORF">J0X27_01370</name>
</gene>
<dbReference type="KEGG" id="hlo:J0X27_01370"/>
<evidence type="ECO:0000313" key="2">
    <source>
        <dbReference type="EMBL" id="QSW85524.1"/>
    </source>
</evidence>
<evidence type="ECO:0000256" key="1">
    <source>
        <dbReference type="SAM" id="MobiDB-lite"/>
    </source>
</evidence>
<name>A0A8A2UA73_9EURY</name>
<proteinExistence type="predicted"/>
<feature type="region of interest" description="Disordered" evidence="1">
    <location>
        <begin position="1"/>
        <end position="35"/>
    </location>
</feature>
<sequence>MFDDDSRDCETPARADASPPDHRDTQCTTAPSHEDSPTWIELTAFQRDLLAAIARLEGEADTTDQRAITHALERTYPYVDHVQLQSTLAALVGRDLLVSRRVDERTSDYTPTDAGRSLLARRTDALLEACAATSHAADEPASRAGDGPSRTGEAAPRDPEGDE</sequence>
<feature type="region of interest" description="Disordered" evidence="1">
    <location>
        <begin position="131"/>
        <end position="163"/>
    </location>
</feature>
<reference evidence="2 3" key="1">
    <citation type="journal article" date="2006" name="Int. J. Syst. Evol. Microbiol.">
        <title>Haloterrigena longa sp. nov. and Haloterrigena limicola sp. nov., extremely halophilic archaea isolated from a salt lake.</title>
        <authorList>
            <person name="Cui H.L."/>
            <person name="Tohty D."/>
            <person name="Zhou P.J."/>
            <person name="Liu S.J."/>
        </authorList>
    </citation>
    <scope>NUCLEOTIDE SEQUENCE [LARGE SCALE GENOMIC DNA]</scope>
    <source>
        <strain evidence="2 3">ABH32</strain>
    </source>
</reference>
<dbReference type="InterPro" id="IPR036390">
    <property type="entry name" value="WH_DNA-bd_sf"/>
</dbReference>
<dbReference type="EMBL" id="CP071463">
    <property type="protein sequence ID" value="QSW85524.1"/>
    <property type="molecule type" value="Genomic_DNA"/>
</dbReference>
<evidence type="ECO:0000313" key="3">
    <source>
        <dbReference type="Proteomes" id="UP000663191"/>
    </source>
</evidence>
<protein>
    <submittedName>
        <fullName evidence="2">PadR family transcriptional regulator</fullName>
    </submittedName>
</protein>
<dbReference type="RefSeq" id="WP_207270707.1">
    <property type="nucleotide sequence ID" value="NZ_CP071463.1"/>
</dbReference>
<accession>A0A8A2UA73</accession>
<organism evidence="2 3">
    <name type="scientific">Natrinema longum</name>
    <dbReference type="NCBI Taxonomy" id="370324"/>
    <lineage>
        <taxon>Archaea</taxon>
        <taxon>Methanobacteriati</taxon>
        <taxon>Methanobacteriota</taxon>
        <taxon>Stenosarchaea group</taxon>
        <taxon>Halobacteria</taxon>
        <taxon>Halobacteriales</taxon>
        <taxon>Natrialbaceae</taxon>
        <taxon>Natrinema</taxon>
    </lineage>
</organism>
<keyword evidence="3" id="KW-1185">Reference proteome</keyword>
<dbReference type="AlphaFoldDB" id="A0A8A2UA73"/>
<feature type="compositionally biased region" description="Basic and acidic residues" evidence="1">
    <location>
        <begin position="8"/>
        <end position="25"/>
    </location>
</feature>
<dbReference type="OrthoDB" id="373244at2157"/>
<dbReference type="GeneID" id="63182352"/>
<dbReference type="SUPFAM" id="SSF46785">
    <property type="entry name" value="Winged helix' DNA-binding domain"/>
    <property type="match status" value="1"/>
</dbReference>
<dbReference type="Proteomes" id="UP000663191">
    <property type="component" value="Chromosome"/>
</dbReference>